<feature type="compositionally biased region" description="Acidic residues" evidence="1">
    <location>
        <begin position="82"/>
        <end position="92"/>
    </location>
</feature>
<organism evidence="2">
    <name type="scientific">Oikopleura dioica</name>
    <name type="common">Tunicate</name>
    <dbReference type="NCBI Taxonomy" id="34765"/>
    <lineage>
        <taxon>Eukaryota</taxon>
        <taxon>Metazoa</taxon>
        <taxon>Chordata</taxon>
        <taxon>Tunicata</taxon>
        <taxon>Appendicularia</taxon>
        <taxon>Copelata</taxon>
        <taxon>Oikopleuridae</taxon>
        <taxon>Oikopleura</taxon>
    </lineage>
</organism>
<evidence type="ECO:0000256" key="1">
    <source>
        <dbReference type="SAM" id="MobiDB-lite"/>
    </source>
</evidence>
<sequence>MASRVQGGAAARPWWHNPDLDMPVEDIATFYRDHTQKLGKIQKQKEKEKKKEARKKARKARKKARGEESDSSTDDSSSSGSEDYDSDMEPDGLDLSKELRPLAAYATRNEIMSNVFKIVNDDVMMKMVPEKFRN</sequence>
<gene>
    <name evidence="2" type="ORF">GSOID_T00001527001</name>
</gene>
<dbReference type="Gene3D" id="1.25.40.1010">
    <property type="match status" value="1"/>
</dbReference>
<reference evidence="2" key="1">
    <citation type="journal article" date="2010" name="Science">
        <title>Plasticity of animal genome architecture unmasked by rapid evolution of a pelagic tunicate.</title>
        <authorList>
            <person name="Denoeud F."/>
            <person name="Henriet S."/>
            <person name="Mungpakdee S."/>
            <person name="Aury J.M."/>
            <person name="Da Silva C."/>
            <person name="Brinkmann H."/>
            <person name="Mikhaleva J."/>
            <person name="Olsen L.C."/>
            <person name="Jubin C."/>
            <person name="Canestro C."/>
            <person name="Bouquet J.M."/>
            <person name="Danks G."/>
            <person name="Poulain J."/>
            <person name="Campsteijn C."/>
            <person name="Adamski M."/>
            <person name="Cross I."/>
            <person name="Yadetie F."/>
            <person name="Muffato M."/>
            <person name="Louis A."/>
            <person name="Butcher S."/>
            <person name="Tsagkogeorga G."/>
            <person name="Konrad A."/>
            <person name="Singh S."/>
            <person name="Jensen M.F."/>
            <person name="Cong E.H."/>
            <person name="Eikeseth-Otteraa H."/>
            <person name="Noel B."/>
            <person name="Anthouard V."/>
            <person name="Porcel B.M."/>
            <person name="Kachouri-Lafond R."/>
            <person name="Nishino A."/>
            <person name="Ugolini M."/>
            <person name="Chourrout P."/>
            <person name="Nishida H."/>
            <person name="Aasland R."/>
            <person name="Huzurbazar S."/>
            <person name="Westhof E."/>
            <person name="Delsuc F."/>
            <person name="Lehrach H."/>
            <person name="Reinhardt R."/>
            <person name="Weissenbach J."/>
            <person name="Roy S.W."/>
            <person name="Artiguenave F."/>
            <person name="Postlethwait J.H."/>
            <person name="Manak J.R."/>
            <person name="Thompson E.M."/>
            <person name="Jaillon O."/>
            <person name="Du Pasquier L."/>
            <person name="Boudinot P."/>
            <person name="Liberles D.A."/>
            <person name="Volff J.N."/>
            <person name="Philippe H."/>
            <person name="Lenhard B."/>
            <person name="Roest Crollius H."/>
            <person name="Wincker P."/>
            <person name="Chourrout D."/>
        </authorList>
    </citation>
    <scope>NUCLEOTIDE SEQUENCE [LARGE SCALE GENOMIC DNA]</scope>
</reference>
<proteinExistence type="predicted"/>
<protein>
    <submittedName>
        <fullName evidence="2">Uncharacterized protein</fullName>
    </submittedName>
</protein>
<dbReference type="Proteomes" id="UP000001307">
    <property type="component" value="Unassembled WGS sequence"/>
</dbReference>
<keyword evidence="3" id="KW-1185">Reference proteome</keyword>
<name>E4Y3H1_OIKDI</name>
<feature type="non-terminal residue" evidence="2">
    <location>
        <position position="134"/>
    </location>
</feature>
<evidence type="ECO:0000313" key="3">
    <source>
        <dbReference type="Proteomes" id="UP000001307"/>
    </source>
</evidence>
<dbReference type="AlphaFoldDB" id="E4Y3H1"/>
<evidence type="ECO:0000313" key="2">
    <source>
        <dbReference type="EMBL" id="CBY16379.1"/>
    </source>
</evidence>
<feature type="compositionally biased region" description="Basic residues" evidence="1">
    <location>
        <begin position="52"/>
        <end position="64"/>
    </location>
</feature>
<dbReference type="EMBL" id="FN654142">
    <property type="protein sequence ID" value="CBY16379.1"/>
    <property type="molecule type" value="Genomic_DNA"/>
</dbReference>
<feature type="region of interest" description="Disordered" evidence="1">
    <location>
        <begin position="36"/>
        <end position="95"/>
    </location>
</feature>
<accession>E4Y3H1</accession>
<dbReference type="InParanoid" id="E4Y3H1"/>
<feature type="region of interest" description="Disordered" evidence="1">
    <location>
        <begin position="1"/>
        <end position="20"/>
    </location>
</feature>